<name>A0A316EHT7_9BACT</name>
<gene>
    <name evidence="2" type="ORF">LV89_00171</name>
</gene>
<dbReference type="InterPro" id="IPR016047">
    <property type="entry name" value="M23ase_b-sheet_dom"/>
</dbReference>
<dbReference type="PANTHER" id="PTHR21666:SF270">
    <property type="entry name" value="MUREIN HYDROLASE ACTIVATOR ENVC"/>
    <property type="match status" value="1"/>
</dbReference>
<dbReference type="CDD" id="cd12797">
    <property type="entry name" value="M23_peptidase"/>
    <property type="match status" value="1"/>
</dbReference>
<dbReference type="AlphaFoldDB" id="A0A316EHT7"/>
<dbReference type="PANTHER" id="PTHR21666">
    <property type="entry name" value="PEPTIDASE-RELATED"/>
    <property type="match status" value="1"/>
</dbReference>
<dbReference type="Pfam" id="PF01551">
    <property type="entry name" value="Peptidase_M23"/>
    <property type="match status" value="1"/>
</dbReference>
<dbReference type="Proteomes" id="UP000245489">
    <property type="component" value="Unassembled WGS sequence"/>
</dbReference>
<evidence type="ECO:0000259" key="1">
    <source>
        <dbReference type="Pfam" id="PF01551"/>
    </source>
</evidence>
<feature type="domain" description="M23ase beta-sheet core" evidence="1">
    <location>
        <begin position="89"/>
        <end position="187"/>
    </location>
</feature>
<reference evidence="2 3" key="1">
    <citation type="submission" date="2018-05" db="EMBL/GenBank/DDBJ databases">
        <title>Genomic Encyclopedia of Archaeal and Bacterial Type Strains, Phase II (KMG-II): from individual species to whole genera.</title>
        <authorList>
            <person name="Goeker M."/>
        </authorList>
    </citation>
    <scope>NUCLEOTIDE SEQUENCE [LARGE SCALE GENOMIC DNA]</scope>
    <source>
        <strain evidence="2 3">DSM 22214</strain>
    </source>
</reference>
<evidence type="ECO:0000313" key="2">
    <source>
        <dbReference type="EMBL" id="PWK29331.1"/>
    </source>
</evidence>
<dbReference type="InterPro" id="IPR011055">
    <property type="entry name" value="Dup_hybrid_motif"/>
</dbReference>
<dbReference type="GO" id="GO:0004222">
    <property type="term" value="F:metalloendopeptidase activity"/>
    <property type="evidence" value="ECO:0007669"/>
    <property type="project" value="TreeGrafter"/>
</dbReference>
<keyword evidence="3" id="KW-1185">Reference proteome</keyword>
<accession>A0A316EHT7</accession>
<sequence>MKTEILKRHQFHPVVPFDLTEENVYHIDLTENNTDLHEIDLTNTEIFNEYVFRKIKEVNAVCAIGGYLENRYIYRRSEHFQQTEEPRSIHLGVDIWAEAGTPIYAPLKGKVHSFANNDNFGDYGPTIILEHILEGETFYTLYGHLNLECLEGLYEGKTIEAGEKIAEFGNFPINGNWPPHLHFQVMTDMLSKKGDFAGVCEPSKQNEFAEICLDANLLLMIRG</sequence>
<dbReference type="SUPFAM" id="SSF51261">
    <property type="entry name" value="Duplicated hybrid motif"/>
    <property type="match status" value="1"/>
</dbReference>
<organism evidence="2 3">
    <name type="scientific">Arcicella aurantiaca</name>
    <dbReference type="NCBI Taxonomy" id="591202"/>
    <lineage>
        <taxon>Bacteria</taxon>
        <taxon>Pseudomonadati</taxon>
        <taxon>Bacteroidota</taxon>
        <taxon>Cytophagia</taxon>
        <taxon>Cytophagales</taxon>
        <taxon>Flectobacillaceae</taxon>
        <taxon>Arcicella</taxon>
    </lineage>
</organism>
<dbReference type="EMBL" id="QGGO01000001">
    <property type="protein sequence ID" value="PWK29331.1"/>
    <property type="molecule type" value="Genomic_DNA"/>
</dbReference>
<dbReference type="Gene3D" id="2.70.70.10">
    <property type="entry name" value="Glucose Permease (Domain IIA)"/>
    <property type="match status" value="1"/>
</dbReference>
<protein>
    <submittedName>
        <fullName evidence="2">Peptidase M23-like protein</fullName>
    </submittedName>
</protein>
<dbReference type="OrthoDB" id="9801052at2"/>
<dbReference type="RefSeq" id="WP_109740960.1">
    <property type="nucleotide sequence ID" value="NZ_QGGO01000001.1"/>
</dbReference>
<dbReference type="InterPro" id="IPR050570">
    <property type="entry name" value="Cell_wall_metabolism_enzyme"/>
</dbReference>
<comment type="caution">
    <text evidence="2">The sequence shown here is derived from an EMBL/GenBank/DDBJ whole genome shotgun (WGS) entry which is preliminary data.</text>
</comment>
<proteinExistence type="predicted"/>
<evidence type="ECO:0000313" key="3">
    <source>
        <dbReference type="Proteomes" id="UP000245489"/>
    </source>
</evidence>